<feature type="compositionally biased region" description="Basic residues" evidence="1">
    <location>
        <begin position="93"/>
        <end position="105"/>
    </location>
</feature>
<gene>
    <name evidence="2" type="ORF">SVUK_LOCUS13042</name>
</gene>
<keyword evidence="3" id="KW-1185">Reference proteome</keyword>
<sequence length="105" mass="12808">MIAISAVWGGKKTKLRPRFGFIPSLKGDGLVSRGEYEAFYKHIDDRRRKKDNKREHFFDSIELDHLEHSPFFRDYYTHVYKVKPERPNEKTPQRNHHKRHHHTRR</sequence>
<dbReference type="AlphaFoldDB" id="A0A3P7JIB5"/>
<feature type="compositionally biased region" description="Basic and acidic residues" evidence="1">
    <location>
        <begin position="83"/>
        <end position="92"/>
    </location>
</feature>
<protein>
    <submittedName>
        <fullName evidence="2">Uncharacterized protein</fullName>
    </submittedName>
</protein>
<reference evidence="2 3" key="1">
    <citation type="submission" date="2018-11" db="EMBL/GenBank/DDBJ databases">
        <authorList>
            <consortium name="Pathogen Informatics"/>
        </authorList>
    </citation>
    <scope>NUCLEOTIDE SEQUENCE [LARGE SCALE GENOMIC DNA]</scope>
</reference>
<evidence type="ECO:0000313" key="3">
    <source>
        <dbReference type="Proteomes" id="UP000270094"/>
    </source>
</evidence>
<evidence type="ECO:0000256" key="1">
    <source>
        <dbReference type="SAM" id="MobiDB-lite"/>
    </source>
</evidence>
<feature type="region of interest" description="Disordered" evidence="1">
    <location>
        <begin position="83"/>
        <end position="105"/>
    </location>
</feature>
<dbReference type="Proteomes" id="UP000270094">
    <property type="component" value="Unassembled WGS sequence"/>
</dbReference>
<proteinExistence type="predicted"/>
<accession>A0A3P7JIB5</accession>
<dbReference type="EMBL" id="UYYB01100794">
    <property type="protein sequence ID" value="VDM78044.1"/>
    <property type="molecule type" value="Genomic_DNA"/>
</dbReference>
<dbReference type="OrthoDB" id="2122982at2759"/>
<organism evidence="2 3">
    <name type="scientific">Strongylus vulgaris</name>
    <name type="common">Blood worm</name>
    <dbReference type="NCBI Taxonomy" id="40348"/>
    <lineage>
        <taxon>Eukaryota</taxon>
        <taxon>Metazoa</taxon>
        <taxon>Ecdysozoa</taxon>
        <taxon>Nematoda</taxon>
        <taxon>Chromadorea</taxon>
        <taxon>Rhabditida</taxon>
        <taxon>Rhabditina</taxon>
        <taxon>Rhabditomorpha</taxon>
        <taxon>Strongyloidea</taxon>
        <taxon>Strongylidae</taxon>
        <taxon>Strongylus</taxon>
    </lineage>
</organism>
<name>A0A3P7JIB5_STRVU</name>
<evidence type="ECO:0000313" key="2">
    <source>
        <dbReference type="EMBL" id="VDM78044.1"/>
    </source>
</evidence>